<organism evidence="2 3">
    <name type="scientific">Streptomyces yanii</name>
    <dbReference type="NCBI Taxonomy" id="78510"/>
    <lineage>
        <taxon>Bacteria</taxon>
        <taxon>Bacillati</taxon>
        <taxon>Actinomycetota</taxon>
        <taxon>Actinomycetes</taxon>
        <taxon>Kitasatosporales</taxon>
        <taxon>Streptomycetaceae</taxon>
        <taxon>Streptomyces</taxon>
    </lineage>
</organism>
<dbReference type="PROSITE" id="PS51318">
    <property type="entry name" value="TAT"/>
    <property type="match status" value="1"/>
</dbReference>
<evidence type="ECO:0000313" key="3">
    <source>
        <dbReference type="Proteomes" id="UP001589710"/>
    </source>
</evidence>
<dbReference type="EMBL" id="JBHMCG010000222">
    <property type="protein sequence ID" value="MFB9579476.1"/>
    <property type="molecule type" value="Genomic_DNA"/>
</dbReference>
<dbReference type="InterPro" id="IPR006311">
    <property type="entry name" value="TAT_signal"/>
</dbReference>
<keyword evidence="2" id="KW-0378">Hydrolase</keyword>
<proteinExistence type="predicted"/>
<keyword evidence="2" id="KW-0645">Protease</keyword>
<evidence type="ECO:0000256" key="1">
    <source>
        <dbReference type="SAM" id="SignalP"/>
    </source>
</evidence>
<protein>
    <submittedName>
        <fullName evidence="2">Serine protease</fullName>
    </submittedName>
</protein>
<evidence type="ECO:0000313" key="2">
    <source>
        <dbReference type="EMBL" id="MFB9579476.1"/>
    </source>
</evidence>
<dbReference type="Proteomes" id="UP001589710">
    <property type="component" value="Unassembled WGS sequence"/>
</dbReference>
<dbReference type="RefSeq" id="WP_345517333.1">
    <property type="nucleotide sequence ID" value="NZ_BAAAXD010000045.1"/>
</dbReference>
<gene>
    <name evidence="2" type="ORF">ACFFTL_46335</name>
</gene>
<keyword evidence="3" id="KW-1185">Reference proteome</keyword>
<dbReference type="GO" id="GO:0008233">
    <property type="term" value="F:peptidase activity"/>
    <property type="evidence" value="ECO:0007669"/>
    <property type="project" value="UniProtKB-KW"/>
</dbReference>
<dbReference type="GO" id="GO:0006508">
    <property type="term" value="P:proteolysis"/>
    <property type="evidence" value="ECO:0007669"/>
    <property type="project" value="UniProtKB-KW"/>
</dbReference>
<feature type="signal peptide" evidence="1">
    <location>
        <begin position="1"/>
        <end position="35"/>
    </location>
</feature>
<comment type="caution">
    <text evidence="2">The sequence shown here is derived from an EMBL/GenBank/DDBJ whole genome shotgun (WGS) entry which is preliminary data.</text>
</comment>
<feature type="chain" id="PRO_5045965599" evidence="1">
    <location>
        <begin position="36"/>
        <end position="521"/>
    </location>
</feature>
<keyword evidence="1" id="KW-0732">Signal</keyword>
<reference evidence="2 3" key="1">
    <citation type="submission" date="2024-09" db="EMBL/GenBank/DDBJ databases">
        <authorList>
            <person name="Sun Q."/>
            <person name="Mori K."/>
        </authorList>
    </citation>
    <scope>NUCLEOTIDE SEQUENCE [LARGE SCALE GENOMIC DNA]</scope>
    <source>
        <strain evidence="2 3">JCM 3331</strain>
    </source>
</reference>
<name>A0ABV5RP84_9ACTN</name>
<accession>A0ABV5RP84</accession>
<sequence length="521" mass="53996">MNSSSVPRRSVLRTVALAVALVGSATPAWDTTAFAAEPATYALTITHLDRTGHRTGDYATNVTGISGPAADEAVHPYDASGTTTVRLPRGRYLLDSSLTTGNEADGTDWIVQPRLDLDRDTTITVDARTTVPVDVRPPDRSAGFLHSAMFVQVTHDGATRDANLINSSPNLRVAHLGPDSEPGSVKQWFDAYWTTETVGYALGYTFTGPRALTGLTRHPSPEDLATVQIRGAARPGTAGTASVDLQPSAGPTVGVAQMLATPGAATYLVTPERGTWDITYTAPGTRGAAPNRYSANGVAVRAGGTTTHTFDNAVFGPDLTGRPGVVRDGDRVTVDVPLLADGDGHVPSSPQYDKASTTLHRDGVRVGTQSGAPGRAAFTVPPGSAEYRLTSTANRKGAPGTATRVTASWTFTSLTTTGPTPVPVSVVRFSPALSPTGTAAADATLRIPVTVLGAAADGRVRSLAVSVSVDGGASWTPVPVEGGAVTIHNPRAETGVSLRAELTDTGGNTLTQTVIDAYRTR</sequence>